<dbReference type="PANTHER" id="PTHR28243:SF1">
    <property type="entry name" value="PYRIDOXAMINE 5'-PHOSPHATE OXIDASE ALR4036 FAMILY FMN-BINDING DOMAIN-CONTAINING PROTEIN"/>
    <property type="match status" value="1"/>
</dbReference>
<gene>
    <name evidence="2" type="ORF">BJ508DRAFT_415497</name>
</gene>
<dbReference type="Pfam" id="PF12766">
    <property type="entry name" value="Pyridox_oxase_2"/>
    <property type="match status" value="1"/>
</dbReference>
<dbReference type="STRING" id="1160509.A0A3N4I2F6"/>
<evidence type="ECO:0000313" key="2">
    <source>
        <dbReference type="EMBL" id="RPA80283.1"/>
    </source>
</evidence>
<sequence length="289" mass="32153">MTPFANPPWLAPFLSHLPNTQPEFTLATITPTTPPRPAVRTCIFRGPLFSLPPNPRNPVRTLNPEPPQLSSSLLTFTTDARMSKFTELSANPNAELCFWIPTFETKPQWRFRGKVYFFSFDGAGTPKEAGQRSEVATDIETSAIEGPAEAVEAPNFAVNGEGGGLVSWRNEVLRHFANLGPGMRGTFANPAPGTAVEEEGMGRLGRKVEDWVLRKEFLQQDTEGKTSPAAQEEFKAGREVLYEALGNFRLCVVKVDGVDRVDLGERDGKGKRWIYTRSKDGWETREVWP</sequence>
<feature type="domain" description="Pyridoxamine 5'-phosphate oxidase Alr4036 family FMN-binding" evidence="1">
    <location>
        <begin position="7"/>
        <end position="117"/>
    </location>
</feature>
<evidence type="ECO:0000259" key="1">
    <source>
        <dbReference type="Pfam" id="PF12766"/>
    </source>
</evidence>
<accession>A0A3N4I2F6</accession>
<dbReference type="InterPro" id="IPR024624">
    <property type="entry name" value="Pyridox_Oxase_Alr4036_FMN-bd"/>
</dbReference>
<reference evidence="2 3" key="1">
    <citation type="journal article" date="2018" name="Nat. Ecol. Evol.">
        <title>Pezizomycetes genomes reveal the molecular basis of ectomycorrhizal truffle lifestyle.</title>
        <authorList>
            <person name="Murat C."/>
            <person name="Payen T."/>
            <person name="Noel B."/>
            <person name="Kuo A."/>
            <person name="Morin E."/>
            <person name="Chen J."/>
            <person name="Kohler A."/>
            <person name="Krizsan K."/>
            <person name="Balestrini R."/>
            <person name="Da Silva C."/>
            <person name="Montanini B."/>
            <person name="Hainaut M."/>
            <person name="Levati E."/>
            <person name="Barry K.W."/>
            <person name="Belfiori B."/>
            <person name="Cichocki N."/>
            <person name="Clum A."/>
            <person name="Dockter R.B."/>
            <person name="Fauchery L."/>
            <person name="Guy J."/>
            <person name="Iotti M."/>
            <person name="Le Tacon F."/>
            <person name="Lindquist E.A."/>
            <person name="Lipzen A."/>
            <person name="Malagnac F."/>
            <person name="Mello A."/>
            <person name="Molinier V."/>
            <person name="Miyauchi S."/>
            <person name="Poulain J."/>
            <person name="Riccioni C."/>
            <person name="Rubini A."/>
            <person name="Sitrit Y."/>
            <person name="Splivallo R."/>
            <person name="Traeger S."/>
            <person name="Wang M."/>
            <person name="Zifcakova L."/>
            <person name="Wipf D."/>
            <person name="Zambonelli A."/>
            <person name="Paolocci F."/>
            <person name="Nowrousian M."/>
            <person name="Ottonello S."/>
            <person name="Baldrian P."/>
            <person name="Spatafora J.W."/>
            <person name="Henrissat B."/>
            <person name="Nagy L.G."/>
            <person name="Aury J.M."/>
            <person name="Wincker P."/>
            <person name="Grigoriev I.V."/>
            <person name="Bonfante P."/>
            <person name="Martin F.M."/>
        </authorList>
    </citation>
    <scope>NUCLEOTIDE SEQUENCE [LARGE SCALE GENOMIC DNA]</scope>
    <source>
        <strain evidence="2 3">RN42</strain>
    </source>
</reference>
<evidence type="ECO:0000313" key="3">
    <source>
        <dbReference type="Proteomes" id="UP000275078"/>
    </source>
</evidence>
<keyword evidence="3" id="KW-1185">Reference proteome</keyword>
<dbReference type="AlphaFoldDB" id="A0A3N4I2F6"/>
<protein>
    <recommendedName>
        <fullName evidence="1">Pyridoxamine 5'-phosphate oxidase Alr4036 family FMN-binding domain-containing protein</fullName>
    </recommendedName>
</protein>
<dbReference type="Gene3D" id="2.30.110.10">
    <property type="entry name" value="Electron Transport, Fmn-binding Protein, Chain A"/>
    <property type="match status" value="1"/>
</dbReference>
<dbReference type="GO" id="GO:0010181">
    <property type="term" value="F:FMN binding"/>
    <property type="evidence" value="ECO:0007669"/>
    <property type="project" value="InterPro"/>
</dbReference>
<name>A0A3N4I2F6_ASCIM</name>
<proteinExistence type="predicted"/>
<dbReference type="EMBL" id="ML119690">
    <property type="protein sequence ID" value="RPA80283.1"/>
    <property type="molecule type" value="Genomic_DNA"/>
</dbReference>
<dbReference type="Proteomes" id="UP000275078">
    <property type="component" value="Unassembled WGS sequence"/>
</dbReference>
<organism evidence="2 3">
    <name type="scientific">Ascobolus immersus RN42</name>
    <dbReference type="NCBI Taxonomy" id="1160509"/>
    <lineage>
        <taxon>Eukaryota</taxon>
        <taxon>Fungi</taxon>
        <taxon>Dikarya</taxon>
        <taxon>Ascomycota</taxon>
        <taxon>Pezizomycotina</taxon>
        <taxon>Pezizomycetes</taxon>
        <taxon>Pezizales</taxon>
        <taxon>Ascobolaceae</taxon>
        <taxon>Ascobolus</taxon>
    </lineage>
</organism>
<dbReference type="SUPFAM" id="SSF50475">
    <property type="entry name" value="FMN-binding split barrel"/>
    <property type="match status" value="1"/>
</dbReference>
<dbReference type="PANTHER" id="PTHR28243">
    <property type="entry name" value="AGL049CP"/>
    <property type="match status" value="1"/>
</dbReference>
<dbReference type="OrthoDB" id="5394411at2759"/>
<dbReference type="InterPro" id="IPR012349">
    <property type="entry name" value="Split_barrel_FMN-bd"/>
</dbReference>